<dbReference type="Proteomes" id="UP001285441">
    <property type="component" value="Unassembled WGS sequence"/>
</dbReference>
<proteinExistence type="predicted"/>
<dbReference type="AlphaFoldDB" id="A0AAE0U1I5"/>
<accession>A0AAE0U1I5</accession>
<dbReference type="EMBL" id="JAULSW010000003">
    <property type="protein sequence ID" value="KAK3387160.1"/>
    <property type="molecule type" value="Genomic_DNA"/>
</dbReference>
<protein>
    <submittedName>
        <fullName evidence="1">Uncharacterized protein</fullName>
    </submittedName>
</protein>
<evidence type="ECO:0000313" key="1">
    <source>
        <dbReference type="EMBL" id="KAK3387160.1"/>
    </source>
</evidence>
<reference evidence="1" key="1">
    <citation type="journal article" date="2023" name="Mol. Phylogenet. Evol.">
        <title>Genome-scale phylogeny and comparative genomics of the fungal order Sordariales.</title>
        <authorList>
            <person name="Hensen N."/>
            <person name="Bonometti L."/>
            <person name="Westerberg I."/>
            <person name="Brannstrom I.O."/>
            <person name="Guillou S."/>
            <person name="Cros-Aarteil S."/>
            <person name="Calhoun S."/>
            <person name="Haridas S."/>
            <person name="Kuo A."/>
            <person name="Mondo S."/>
            <person name="Pangilinan J."/>
            <person name="Riley R."/>
            <person name="LaButti K."/>
            <person name="Andreopoulos B."/>
            <person name="Lipzen A."/>
            <person name="Chen C."/>
            <person name="Yan M."/>
            <person name="Daum C."/>
            <person name="Ng V."/>
            <person name="Clum A."/>
            <person name="Steindorff A."/>
            <person name="Ohm R.A."/>
            <person name="Martin F."/>
            <person name="Silar P."/>
            <person name="Natvig D.O."/>
            <person name="Lalanne C."/>
            <person name="Gautier V."/>
            <person name="Ament-Velasquez S.L."/>
            <person name="Kruys A."/>
            <person name="Hutchinson M.I."/>
            <person name="Powell A.J."/>
            <person name="Barry K."/>
            <person name="Miller A.N."/>
            <person name="Grigoriev I.V."/>
            <person name="Debuchy R."/>
            <person name="Gladieux P."/>
            <person name="Hiltunen Thoren M."/>
            <person name="Johannesson H."/>
        </authorList>
    </citation>
    <scope>NUCLEOTIDE SEQUENCE</scope>
    <source>
        <strain evidence="1">CBS 232.78</strain>
    </source>
</reference>
<keyword evidence="2" id="KW-1185">Reference proteome</keyword>
<organism evidence="1 2">
    <name type="scientific">Podospora didyma</name>
    <dbReference type="NCBI Taxonomy" id="330526"/>
    <lineage>
        <taxon>Eukaryota</taxon>
        <taxon>Fungi</taxon>
        <taxon>Dikarya</taxon>
        <taxon>Ascomycota</taxon>
        <taxon>Pezizomycotina</taxon>
        <taxon>Sordariomycetes</taxon>
        <taxon>Sordariomycetidae</taxon>
        <taxon>Sordariales</taxon>
        <taxon>Podosporaceae</taxon>
        <taxon>Podospora</taxon>
    </lineage>
</organism>
<name>A0AAE0U1I5_9PEZI</name>
<comment type="caution">
    <text evidence="1">The sequence shown here is derived from an EMBL/GenBank/DDBJ whole genome shotgun (WGS) entry which is preliminary data.</text>
</comment>
<sequence>MTLEAQSRQRFSGWSGPRFQCHRFGARCPGTSEPISLSLSALRARAPSSRLKLSATSTRLPASHSPLAVQHGTSVLFIPHFFCPISEPTLNFAKQSRSIAHGALLVRSAVGYCNVGDSFLSWVYGNFCSRIPIPVQLIYHSPLTCLSEQATAGTFI</sequence>
<reference evidence="1" key="2">
    <citation type="submission" date="2023-06" db="EMBL/GenBank/DDBJ databases">
        <authorList>
            <consortium name="Lawrence Berkeley National Laboratory"/>
            <person name="Haridas S."/>
            <person name="Hensen N."/>
            <person name="Bonometti L."/>
            <person name="Westerberg I."/>
            <person name="Brannstrom I.O."/>
            <person name="Guillou S."/>
            <person name="Cros-Aarteil S."/>
            <person name="Calhoun S."/>
            <person name="Kuo A."/>
            <person name="Mondo S."/>
            <person name="Pangilinan J."/>
            <person name="Riley R."/>
            <person name="LaButti K."/>
            <person name="Andreopoulos B."/>
            <person name="Lipzen A."/>
            <person name="Chen C."/>
            <person name="Yanf M."/>
            <person name="Daum C."/>
            <person name="Ng V."/>
            <person name="Clum A."/>
            <person name="Steindorff A."/>
            <person name="Ohm R."/>
            <person name="Martin F."/>
            <person name="Silar P."/>
            <person name="Natvig D."/>
            <person name="Lalanne C."/>
            <person name="Gautier V."/>
            <person name="Ament-velasquez S.L."/>
            <person name="Kruys A."/>
            <person name="Hutchinson M.I."/>
            <person name="Powell A.J."/>
            <person name="Barry K."/>
            <person name="Miller A.N."/>
            <person name="Grigoriev I.V."/>
            <person name="Debuchy R."/>
            <person name="Gladieux P."/>
            <person name="Thoren M.H."/>
            <person name="Johannesson H."/>
        </authorList>
    </citation>
    <scope>NUCLEOTIDE SEQUENCE</scope>
    <source>
        <strain evidence="1">CBS 232.78</strain>
    </source>
</reference>
<gene>
    <name evidence="1" type="ORF">B0H63DRAFT_151422</name>
</gene>
<evidence type="ECO:0000313" key="2">
    <source>
        <dbReference type="Proteomes" id="UP001285441"/>
    </source>
</evidence>